<dbReference type="Pfam" id="PF02666">
    <property type="entry name" value="PS_Dcarbxylase"/>
    <property type="match status" value="1"/>
</dbReference>
<dbReference type="EC" id="4.1.1.65" evidence="4"/>
<evidence type="ECO:0000256" key="7">
    <source>
        <dbReference type="ARBA" id="ARBA00023098"/>
    </source>
</evidence>
<dbReference type="InterPro" id="IPR023409">
    <property type="entry name" value="14-3-3_CS"/>
</dbReference>
<dbReference type="SMART" id="SM00101">
    <property type="entry name" value="14_3_3"/>
    <property type="match status" value="1"/>
</dbReference>
<evidence type="ECO:0000256" key="1">
    <source>
        <dbReference type="ARBA" id="ARBA00001928"/>
    </source>
</evidence>
<keyword evidence="8" id="KW-0594">Phospholipid biosynthesis</keyword>
<keyword evidence="5" id="KW-0444">Lipid biosynthesis</keyword>
<gene>
    <name evidence="16" type="ORF">QE152_g10736</name>
</gene>
<comment type="cofactor">
    <cofactor evidence="1">
        <name>pyruvate</name>
        <dbReference type="ChEBI" id="CHEBI:15361"/>
    </cofactor>
</comment>
<keyword evidence="17" id="KW-1185">Reference proteome</keyword>
<dbReference type="InterPro" id="IPR003817">
    <property type="entry name" value="PS_Dcarbxylase"/>
</dbReference>
<evidence type="ECO:0000256" key="6">
    <source>
        <dbReference type="ARBA" id="ARBA00022793"/>
    </source>
</evidence>
<keyword evidence="10" id="KW-1208">Phospholipid metabolism</keyword>
<evidence type="ECO:0000256" key="3">
    <source>
        <dbReference type="ARBA" id="ARBA00006141"/>
    </source>
</evidence>
<evidence type="ECO:0000256" key="8">
    <source>
        <dbReference type="ARBA" id="ARBA00023209"/>
    </source>
</evidence>
<comment type="pathway">
    <text evidence="12">Phospholipid metabolism; phosphatidylethanolamine biosynthesis.</text>
</comment>
<dbReference type="SUPFAM" id="SSF48445">
    <property type="entry name" value="14-3-3 protein"/>
    <property type="match status" value="1"/>
</dbReference>
<organism evidence="16 17">
    <name type="scientific">Popillia japonica</name>
    <name type="common">Japanese beetle</name>
    <dbReference type="NCBI Taxonomy" id="7064"/>
    <lineage>
        <taxon>Eukaryota</taxon>
        <taxon>Metazoa</taxon>
        <taxon>Ecdysozoa</taxon>
        <taxon>Arthropoda</taxon>
        <taxon>Hexapoda</taxon>
        <taxon>Insecta</taxon>
        <taxon>Pterygota</taxon>
        <taxon>Neoptera</taxon>
        <taxon>Endopterygota</taxon>
        <taxon>Coleoptera</taxon>
        <taxon>Polyphaga</taxon>
        <taxon>Scarabaeiformia</taxon>
        <taxon>Scarabaeidae</taxon>
        <taxon>Rutelinae</taxon>
        <taxon>Popillia</taxon>
    </lineage>
</organism>
<evidence type="ECO:0000256" key="4">
    <source>
        <dbReference type="ARBA" id="ARBA00012243"/>
    </source>
</evidence>
<evidence type="ECO:0000259" key="15">
    <source>
        <dbReference type="SMART" id="SM00101"/>
    </source>
</evidence>
<evidence type="ECO:0000256" key="10">
    <source>
        <dbReference type="ARBA" id="ARBA00023264"/>
    </source>
</evidence>
<comment type="pathway">
    <text evidence="2">Lipid metabolism.</text>
</comment>
<keyword evidence="9" id="KW-0456">Lyase</keyword>
<dbReference type="AlphaFoldDB" id="A0AAW1LSE5"/>
<dbReference type="InterPro" id="IPR023410">
    <property type="entry name" value="14-3-3_domain"/>
</dbReference>
<evidence type="ECO:0000313" key="17">
    <source>
        <dbReference type="Proteomes" id="UP001458880"/>
    </source>
</evidence>
<dbReference type="InterPro" id="IPR036815">
    <property type="entry name" value="14-3-3_dom_sf"/>
</dbReference>
<dbReference type="PROSITE" id="PS00797">
    <property type="entry name" value="1433_2"/>
    <property type="match status" value="1"/>
</dbReference>
<evidence type="ECO:0000256" key="12">
    <source>
        <dbReference type="ARBA" id="ARBA00024326"/>
    </source>
</evidence>
<dbReference type="PANTHER" id="PTHR18860">
    <property type="entry name" value="14-3-3 PROTEIN"/>
    <property type="match status" value="1"/>
</dbReference>
<comment type="similarity">
    <text evidence="3">Belongs to the 14-3-3 family.</text>
</comment>
<accession>A0AAW1LSE5</accession>
<reference evidence="16 17" key="1">
    <citation type="journal article" date="2024" name="BMC Genomics">
        <title>De novo assembly and annotation of Popillia japonica's genome with initial clues to its potential as an invasive pest.</title>
        <authorList>
            <person name="Cucini C."/>
            <person name="Boschi S."/>
            <person name="Funari R."/>
            <person name="Cardaioli E."/>
            <person name="Iannotti N."/>
            <person name="Marturano G."/>
            <person name="Paoli F."/>
            <person name="Bruttini M."/>
            <person name="Carapelli A."/>
            <person name="Frati F."/>
            <person name="Nardi F."/>
        </authorList>
    </citation>
    <scope>NUCLEOTIDE SEQUENCE [LARGE SCALE GENOMIC DNA]</scope>
    <source>
        <strain evidence="16">DMR45628</strain>
    </source>
</reference>
<evidence type="ECO:0000256" key="13">
    <source>
        <dbReference type="ARBA" id="ARBA00045136"/>
    </source>
</evidence>
<dbReference type="InterPro" id="IPR000308">
    <property type="entry name" value="14-3-3"/>
</dbReference>
<protein>
    <recommendedName>
        <fullName evidence="14">14-3-3 protein zeta</fullName>
        <ecNumber evidence="4">4.1.1.65</ecNumber>
    </recommendedName>
</protein>
<evidence type="ECO:0000313" key="16">
    <source>
        <dbReference type="EMBL" id="KAK9737402.1"/>
    </source>
</evidence>
<evidence type="ECO:0000256" key="5">
    <source>
        <dbReference type="ARBA" id="ARBA00022516"/>
    </source>
</evidence>
<evidence type="ECO:0000256" key="2">
    <source>
        <dbReference type="ARBA" id="ARBA00005189"/>
    </source>
</evidence>
<sequence length="399" mass="45638">MGTTDKEKLIQYAKLAEQAERYEDMAFHMKSLTESGAELAHEERNLLSVAYKNLVSTKRSSWRIISSIEQKLAEFDKKQQMAKDYREKIEKELHDICYEIIGLLNKHLIPKASSGESQVFYLKMKGDYYRYLAEVASGDQKTSVVQSSNKAYQEAFDVAKTKMSPTHPIRLGLALNFSVFYYEILNVADKACQLAREAFDDAIAELDTLNEDSYKDSTLIMQLLRDNLTLWTSDNQEENEEPQDAVEWNPTHRRHFHGELLSVSPGVAQWLPGLFCINERAVYLGEWEHGFFSYTAVGATNVGTIKVYFDKTLQTNRPRTHYQKDKYIGSNIVLKKGDPFGEFRMGSTIVLVFEAPSNFQFTLKCGQKLKMGQSMGYMAKESFTSKVQTINDTKSKNIT</sequence>
<dbReference type="GO" id="GO:0004609">
    <property type="term" value="F:phosphatidylserine decarboxylase activity"/>
    <property type="evidence" value="ECO:0007669"/>
    <property type="project" value="UniProtKB-EC"/>
</dbReference>
<evidence type="ECO:0000256" key="14">
    <source>
        <dbReference type="ARBA" id="ARBA00068216"/>
    </source>
</evidence>
<dbReference type="EMBL" id="JASPKY010000100">
    <property type="protein sequence ID" value="KAK9737402.1"/>
    <property type="molecule type" value="Genomic_DNA"/>
</dbReference>
<comment type="function">
    <text evidence="13">Catalyzes the formation of phosphatidylethanolamine (PtdEtn) from phosphatidylserine (PtdSer). Plays a central role in phospholipid metabolism and in the interorganelle trafficking of phosphatidylserine. May be involved in lipid droplet biogenesis at the endoplasmic reticulum membrane.</text>
</comment>
<dbReference type="Proteomes" id="UP001458880">
    <property type="component" value="Unassembled WGS sequence"/>
</dbReference>
<dbReference type="NCBIfam" id="TIGR00163">
    <property type="entry name" value="PS_decarb"/>
    <property type="match status" value="1"/>
</dbReference>
<name>A0AAW1LSE5_POPJA</name>
<dbReference type="Pfam" id="PF00244">
    <property type="entry name" value="14-3-3"/>
    <property type="match status" value="1"/>
</dbReference>
<dbReference type="FunFam" id="1.20.190.20:FF:000001">
    <property type="entry name" value="14-3-3 gamma 1"/>
    <property type="match status" value="1"/>
</dbReference>
<proteinExistence type="inferred from homology"/>
<keyword evidence="7" id="KW-0443">Lipid metabolism</keyword>
<dbReference type="GO" id="GO:0008654">
    <property type="term" value="P:phospholipid biosynthetic process"/>
    <property type="evidence" value="ECO:0007669"/>
    <property type="project" value="UniProtKB-KW"/>
</dbReference>
<dbReference type="InterPro" id="IPR033177">
    <property type="entry name" value="PSD-B"/>
</dbReference>
<feature type="domain" description="14-3-3" evidence="15">
    <location>
        <begin position="6"/>
        <end position="245"/>
    </location>
</feature>
<dbReference type="PRINTS" id="PR00305">
    <property type="entry name" value="1433ZETA"/>
</dbReference>
<evidence type="ECO:0000256" key="9">
    <source>
        <dbReference type="ARBA" id="ARBA00023239"/>
    </source>
</evidence>
<evidence type="ECO:0000256" key="11">
    <source>
        <dbReference type="ARBA" id="ARBA00023317"/>
    </source>
</evidence>
<dbReference type="Gene3D" id="1.20.190.20">
    <property type="entry name" value="14-3-3 domain"/>
    <property type="match status" value="1"/>
</dbReference>
<comment type="caution">
    <text evidence="16">The sequence shown here is derived from an EMBL/GenBank/DDBJ whole genome shotgun (WGS) entry which is preliminary data.</text>
</comment>
<keyword evidence="6" id="KW-0210">Decarboxylase</keyword>
<keyword evidence="11" id="KW-0670">Pyruvate</keyword>